<dbReference type="Proteomes" id="UP000241769">
    <property type="component" value="Unassembled WGS sequence"/>
</dbReference>
<sequence>MRRSRCPTDTYASKVAARLTVTRLAQLEERTYKSTQRSSEFETAFFGFPSPTSEASLSLSLVCRWNCTDGAFEDIKCWSCGAVPNDTAVIHSHTVTLKSRTSIRRIHDSRITASIEGDSRSVVDVYDDWSSGRITTAGRLIVNGKARGQSLGFRPTSVSAKSLMLQNGRQLLDRFESTFRNSDASISPLITDALDLIDSTFTVTDETAVGNYTFHNSTLRLQSRASVSNAKLFVPMAVTISDYYSSFSLIGSIHYGQFIIGSSTKLARFDASITLPWLSVPFIASNVVTLTDGYHQGPTGQISANTMFVNGTNDFKSGRWTLQADEPVTFTDGASMKSTGGDVSSAAPHLSGNLITAGSVYFDTLEVARQVRVDPTDDIAITTLSLRSPASIDFNLRIVSVSTVSVTGFSIGLEGYEQKCSGGASVEHEGFGEEGNVWATIKCGSAPLRPLAELI</sequence>
<dbReference type="AlphaFoldDB" id="A0A2P6N998"/>
<evidence type="ECO:0000313" key="2">
    <source>
        <dbReference type="Proteomes" id="UP000241769"/>
    </source>
</evidence>
<comment type="caution">
    <text evidence="1">The sequence shown here is derived from an EMBL/GenBank/DDBJ whole genome shotgun (WGS) entry which is preliminary data.</text>
</comment>
<dbReference type="EMBL" id="MDYQ01000146">
    <property type="protein sequence ID" value="PRP80526.1"/>
    <property type="molecule type" value="Genomic_DNA"/>
</dbReference>
<protein>
    <submittedName>
        <fullName evidence="1">Uncharacterized protein</fullName>
    </submittedName>
</protein>
<evidence type="ECO:0000313" key="1">
    <source>
        <dbReference type="EMBL" id="PRP80526.1"/>
    </source>
</evidence>
<gene>
    <name evidence="1" type="ORF">PROFUN_11839</name>
</gene>
<dbReference type="InParanoid" id="A0A2P6N998"/>
<keyword evidence="2" id="KW-1185">Reference proteome</keyword>
<reference evidence="1 2" key="1">
    <citation type="journal article" date="2018" name="Genome Biol. Evol.">
        <title>Multiple Roots of Fruiting Body Formation in Amoebozoa.</title>
        <authorList>
            <person name="Hillmann F."/>
            <person name="Forbes G."/>
            <person name="Novohradska S."/>
            <person name="Ferling I."/>
            <person name="Riege K."/>
            <person name="Groth M."/>
            <person name="Westermann M."/>
            <person name="Marz M."/>
            <person name="Spaller T."/>
            <person name="Winckler T."/>
            <person name="Schaap P."/>
            <person name="Glockner G."/>
        </authorList>
    </citation>
    <scope>NUCLEOTIDE SEQUENCE [LARGE SCALE GENOMIC DNA]</scope>
    <source>
        <strain evidence="1 2">Jena</strain>
    </source>
</reference>
<name>A0A2P6N998_9EUKA</name>
<accession>A0A2P6N998</accession>
<proteinExistence type="predicted"/>
<organism evidence="1 2">
    <name type="scientific">Planoprotostelium fungivorum</name>
    <dbReference type="NCBI Taxonomy" id="1890364"/>
    <lineage>
        <taxon>Eukaryota</taxon>
        <taxon>Amoebozoa</taxon>
        <taxon>Evosea</taxon>
        <taxon>Variosea</taxon>
        <taxon>Cavosteliida</taxon>
        <taxon>Cavosteliaceae</taxon>
        <taxon>Planoprotostelium</taxon>
    </lineage>
</organism>